<dbReference type="Proteomes" id="UP000321947">
    <property type="component" value="Unassembled WGS sequence"/>
</dbReference>
<organism evidence="2 3">
    <name type="scientific">Cucumis melo var. makuwa</name>
    <name type="common">Oriental melon</name>
    <dbReference type="NCBI Taxonomy" id="1194695"/>
    <lineage>
        <taxon>Eukaryota</taxon>
        <taxon>Viridiplantae</taxon>
        <taxon>Streptophyta</taxon>
        <taxon>Embryophyta</taxon>
        <taxon>Tracheophyta</taxon>
        <taxon>Spermatophyta</taxon>
        <taxon>Magnoliopsida</taxon>
        <taxon>eudicotyledons</taxon>
        <taxon>Gunneridae</taxon>
        <taxon>Pentapetalae</taxon>
        <taxon>rosids</taxon>
        <taxon>fabids</taxon>
        <taxon>Cucurbitales</taxon>
        <taxon>Cucurbitaceae</taxon>
        <taxon>Benincaseae</taxon>
        <taxon>Cucumis</taxon>
    </lineage>
</organism>
<reference evidence="2 3" key="1">
    <citation type="submission" date="2019-08" db="EMBL/GenBank/DDBJ databases">
        <title>Draft genome sequences of two oriental melons (Cucumis melo L. var makuwa).</title>
        <authorList>
            <person name="Kwon S.-Y."/>
        </authorList>
    </citation>
    <scope>NUCLEOTIDE SEQUENCE [LARGE SCALE GENOMIC DNA]</scope>
    <source>
        <strain evidence="3">cv. Chang Bougi</strain>
        <tissue evidence="2">Leaf</tissue>
    </source>
</reference>
<dbReference type="EMBL" id="SSTD01011520">
    <property type="protein sequence ID" value="TYK09584.1"/>
    <property type="molecule type" value="Genomic_DNA"/>
</dbReference>
<proteinExistence type="predicted"/>
<accession>A0A5D3CEF7</accession>
<gene>
    <name evidence="2" type="ORF">E5676_scaffold458G00100</name>
</gene>
<evidence type="ECO:0000313" key="2">
    <source>
        <dbReference type="EMBL" id="TYK09584.1"/>
    </source>
</evidence>
<feature type="region of interest" description="Disordered" evidence="1">
    <location>
        <begin position="42"/>
        <end position="83"/>
    </location>
</feature>
<protein>
    <recommendedName>
        <fullName evidence="4">Gag protease polyprotein</fullName>
    </recommendedName>
</protein>
<evidence type="ECO:0008006" key="4">
    <source>
        <dbReference type="Google" id="ProtNLM"/>
    </source>
</evidence>
<evidence type="ECO:0000256" key="1">
    <source>
        <dbReference type="SAM" id="MobiDB-lite"/>
    </source>
</evidence>
<evidence type="ECO:0000313" key="3">
    <source>
        <dbReference type="Proteomes" id="UP000321947"/>
    </source>
</evidence>
<name>A0A5D3CEF7_CUCMM</name>
<comment type="caution">
    <text evidence="2">The sequence shown here is derived from an EMBL/GenBank/DDBJ whole genome shotgun (WGS) entry which is preliminary data.</text>
</comment>
<feature type="compositionally biased region" description="Basic residues" evidence="1">
    <location>
        <begin position="51"/>
        <end position="65"/>
    </location>
</feature>
<dbReference type="AlphaFoldDB" id="A0A5D3CEF7"/>
<sequence>MIRVIQQDHSQLDCLSVSSRYSTDQFVLGVPTGSHVARVRERAGVEEKMSSRRGARRGGGRRGRGAGRIQPEEQPAVQAANPTALVTQTDLAAMEQ</sequence>